<name>A0AAV7T3U4_PLEWA</name>
<keyword evidence="2" id="KW-1185">Reference proteome</keyword>
<comment type="caution">
    <text evidence="1">The sequence shown here is derived from an EMBL/GenBank/DDBJ whole genome shotgun (WGS) entry which is preliminary data.</text>
</comment>
<evidence type="ECO:0000313" key="2">
    <source>
        <dbReference type="Proteomes" id="UP001066276"/>
    </source>
</evidence>
<sequence length="82" mass="9205">MQRQAFRQDHAKGAGVWKLSGGCSSSLAYRRDTSPVSRVSWFYLDPAGVPEKVRRAVLRAEPELSRAARGRVFVPRAFREDG</sequence>
<protein>
    <submittedName>
        <fullName evidence="1">Uncharacterized protein</fullName>
    </submittedName>
</protein>
<reference evidence="1" key="1">
    <citation type="journal article" date="2022" name="bioRxiv">
        <title>Sequencing and chromosome-scale assembly of the giantPleurodeles waltlgenome.</title>
        <authorList>
            <person name="Brown T."/>
            <person name="Elewa A."/>
            <person name="Iarovenko S."/>
            <person name="Subramanian E."/>
            <person name="Araus A.J."/>
            <person name="Petzold A."/>
            <person name="Susuki M."/>
            <person name="Suzuki K.-i.T."/>
            <person name="Hayashi T."/>
            <person name="Toyoda A."/>
            <person name="Oliveira C."/>
            <person name="Osipova E."/>
            <person name="Leigh N.D."/>
            <person name="Simon A."/>
            <person name="Yun M.H."/>
        </authorList>
    </citation>
    <scope>NUCLEOTIDE SEQUENCE</scope>
    <source>
        <strain evidence="1">20211129_DDA</strain>
        <tissue evidence="1">Liver</tissue>
    </source>
</reference>
<evidence type="ECO:0000313" key="1">
    <source>
        <dbReference type="EMBL" id="KAJ1170895.1"/>
    </source>
</evidence>
<gene>
    <name evidence="1" type="ORF">NDU88_002766</name>
</gene>
<accession>A0AAV7T3U4</accession>
<dbReference type="AlphaFoldDB" id="A0AAV7T3U4"/>
<dbReference type="Proteomes" id="UP001066276">
    <property type="component" value="Chromosome 4_1"/>
</dbReference>
<dbReference type="EMBL" id="JANPWB010000007">
    <property type="protein sequence ID" value="KAJ1170895.1"/>
    <property type="molecule type" value="Genomic_DNA"/>
</dbReference>
<proteinExistence type="predicted"/>
<organism evidence="1 2">
    <name type="scientific">Pleurodeles waltl</name>
    <name type="common">Iberian ribbed newt</name>
    <dbReference type="NCBI Taxonomy" id="8319"/>
    <lineage>
        <taxon>Eukaryota</taxon>
        <taxon>Metazoa</taxon>
        <taxon>Chordata</taxon>
        <taxon>Craniata</taxon>
        <taxon>Vertebrata</taxon>
        <taxon>Euteleostomi</taxon>
        <taxon>Amphibia</taxon>
        <taxon>Batrachia</taxon>
        <taxon>Caudata</taxon>
        <taxon>Salamandroidea</taxon>
        <taxon>Salamandridae</taxon>
        <taxon>Pleurodelinae</taxon>
        <taxon>Pleurodeles</taxon>
    </lineage>
</organism>